<dbReference type="EMBL" id="QYZD01000036">
    <property type="protein sequence ID" value="RJG20426.1"/>
    <property type="molecule type" value="Genomic_DNA"/>
</dbReference>
<sequence length="63" mass="6551">MARQGWLTAGRRTIGGITPASGSSSGGSGSHRRPEERGFRMEGFVRSGSRGDAGTICGQEGRL</sequence>
<proteinExistence type="predicted"/>
<comment type="caution">
    <text evidence="2">The sequence shown here is derived from an EMBL/GenBank/DDBJ whole genome shotgun (WGS) entry which is preliminary data.</text>
</comment>
<protein>
    <submittedName>
        <fullName evidence="2">Uncharacterized protein</fullName>
    </submittedName>
</protein>
<evidence type="ECO:0000313" key="3">
    <source>
        <dbReference type="Proteomes" id="UP000266177"/>
    </source>
</evidence>
<dbReference type="AlphaFoldDB" id="A0A3A3GBT6"/>
<feature type="region of interest" description="Disordered" evidence="1">
    <location>
        <begin position="1"/>
        <end position="63"/>
    </location>
</feature>
<organism evidence="2 3">
    <name type="scientific">Paenibacillus thiaminolyticus</name>
    <name type="common">Bacillus thiaminolyticus</name>
    <dbReference type="NCBI Taxonomy" id="49283"/>
    <lineage>
        <taxon>Bacteria</taxon>
        <taxon>Bacillati</taxon>
        <taxon>Bacillota</taxon>
        <taxon>Bacilli</taxon>
        <taxon>Bacillales</taxon>
        <taxon>Paenibacillaceae</taxon>
        <taxon>Paenibacillus</taxon>
    </lineage>
</organism>
<reference evidence="2 3" key="1">
    <citation type="submission" date="2018-09" db="EMBL/GenBank/DDBJ databases">
        <title>Paenibacillus SK2017-BO5.</title>
        <authorList>
            <person name="Piskunova J.V."/>
            <person name="Dubiley S.A."/>
            <person name="Severinov K.V."/>
        </authorList>
    </citation>
    <scope>NUCLEOTIDE SEQUENCE [LARGE SCALE GENOMIC DNA]</scope>
    <source>
        <strain evidence="2 3">BO5</strain>
    </source>
</reference>
<name>A0A3A3GBT6_PANTH</name>
<evidence type="ECO:0000313" key="2">
    <source>
        <dbReference type="EMBL" id="RJG20426.1"/>
    </source>
</evidence>
<dbReference type="Proteomes" id="UP000266177">
    <property type="component" value="Unassembled WGS sequence"/>
</dbReference>
<evidence type="ECO:0000256" key="1">
    <source>
        <dbReference type="SAM" id="MobiDB-lite"/>
    </source>
</evidence>
<gene>
    <name evidence="2" type="ORF">DQX05_25165</name>
</gene>
<dbReference type="RefSeq" id="WP_119796092.1">
    <property type="nucleotide sequence ID" value="NZ_QYZD01000036.1"/>
</dbReference>
<accession>A0A3A3GBT6</accession>